<keyword evidence="4" id="KW-1185">Reference proteome</keyword>
<dbReference type="InterPro" id="IPR036812">
    <property type="entry name" value="NAD(P)_OxRdtase_dom_sf"/>
</dbReference>
<comment type="caution">
    <text evidence="3">The sequence shown here is derived from an EMBL/GenBank/DDBJ whole genome shotgun (WGS) entry which is preliminary data.</text>
</comment>
<dbReference type="EMBL" id="VWRR01000010">
    <property type="protein sequence ID" value="KAF6002429.1"/>
    <property type="molecule type" value="Genomic_DNA"/>
</dbReference>
<dbReference type="InterPro" id="IPR044479">
    <property type="entry name" value="LGALDH-like"/>
</dbReference>
<dbReference type="InterPro" id="IPR023210">
    <property type="entry name" value="NADP_OxRdtase_dom"/>
</dbReference>
<dbReference type="InterPro" id="IPR020471">
    <property type="entry name" value="AKR"/>
</dbReference>
<dbReference type="PANTHER" id="PTHR42686">
    <property type="entry name" value="GH17980P-RELATED"/>
    <property type="match status" value="1"/>
</dbReference>
<name>A0A7J7IIC3_9RHOD</name>
<accession>A0A7J7IIC3</accession>
<dbReference type="OrthoDB" id="48988at2759"/>
<dbReference type="Gene3D" id="3.20.20.100">
    <property type="entry name" value="NADP-dependent oxidoreductase domain"/>
    <property type="match status" value="1"/>
</dbReference>
<sequence length="361" mass="39514">MIDPAEREPVHRYADRTTPRLERRKLGRTGLMVSELGFGASPLGGVFRPDIDESDACQAVHEALYDYGINVFDTSPYYGHTRSEVVLGKALARLGERDDYVLATKVGRYGADNFDFSKERVRQSVEASMERLGVRRLDLVQCHDVEFAPTRQIIVEEALPALSQLRQEGIIGAIGITGYPLSIYRDVIESSPVELDAVLSYCHGCLCDTSLVDSGVLAYLTDCGIGVLNASPLSMGLLTARGPPSWHPAPETLKQHCHNTAEWFAKQRASTRACTDIAELALQFAVLRLGREGVASTLVGIDSTETLRRNAAALMAPLDEELLAGVQRLLAPVRNLSWSSGTPRSVWLNDPPNNERPLAAT</sequence>
<feature type="region of interest" description="Disordered" evidence="1">
    <location>
        <begin position="340"/>
        <end position="361"/>
    </location>
</feature>
<gene>
    <name evidence="3" type="ORF">F1559_002112</name>
</gene>
<reference evidence="3 4" key="1">
    <citation type="journal article" date="2020" name="J. Phycol.">
        <title>Comparative genome analysis reveals Cyanidiococcus gen. nov., a new extremophilic red algal genus sister to Cyanidioschyzon (Cyanidioschyzonaceae, Rhodophyta).</title>
        <authorList>
            <person name="Liu S.-L."/>
            <person name="Chiang Y.-R."/>
            <person name="Yoon H.S."/>
            <person name="Fu H.-Y."/>
        </authorList>
    </citation>
    <scope>NUCLEOTIDE SEQUENCE [LARGE SCALE GENOMIC DNA]</scope>
    <source>
        <strain evidence="3 4">THAL066</strain>
    </source>
</reference>
<evidence type="ECO:0000313" key="4">
    <source>
        <dbReference type="Proteomes" id="UP000530660"/>
    </source>
</evidence>
<dbReference type="GO" id="GO:0010349">
    <property type="term" value="F:L-galactose dehydrogenase activity"/>
    <property type="evidence" value="ECO:0007669"/>
    <property type="project" value="InterPro"/>
</dbReference>
<evidence type="ECO:0000313" key="3">
    <source>
        <dbReference type="EMBL" id="KAF6002429.1"/>
    </source>
</evidence>
<dbReference type="Proteomes" id="UP000530660">
    <property type="component" value="Unassembled WGS sequence"/>
</dbReference>
<dbReference type="GO" id="GO:0005829">
    <property type="term" value="C:cytosol"/>
    <property type="evidence" value="ECO:0007669"/>
    <property type="project" value="TreeGrafter"/>
</dbReference>
<dbReference type="Pfam" id="PF00248">
    <property type="entry name" value="Aldo_ket_red"/>
    <property type="match status" value="1"/>
</dbReference>
<dbReference type="AlphaFoldDB" id="A0A7J7IIC3"/>
<evidence type="ECO:0000256" key="1">
    <source>
        <dbReference type="SAM" id="MobiDB-lite"/>
    </source>
</evidence>
<dbReference type="PANTHER" id="PTHR42686:SF1">
    <property type="entry name" value="GH17980P-RELATED"/>
    <property type="match status" value="1"/>
</dbReference>
<dbReference type="SUPFAM" id="SSF51430">
    <property type="entry name" value="NAD(P)-linked oxidoreductase"/>
    <property type="match status" value="1"/>
</dbReference>
<organism evidence="3 4">
    <name type="scientific">Cyanidiococcus yangmingshanensis</name>
    <dbReference type="NCBI Taxonomy" id="2690220"/>
    <lineage>
        <taxon>Eukaryota</taxon>
        <taxon>Rhodophyta</taxon>
        <taxon>Bangiophyceae</taxon>
        <taxon>Cyanidiales</taxon>
        <taxon>Cyanidiaceae</taxon>
        <taxon>Cyanidiococcus</taxon>
    </lineage>
</organism>
<dbReference type="CDD" id="cd19163">
    <property type="entry name" value="AKR_galDH"/>
    <property type="match status" value="1"/>
</dbReference>
<evidence type="ECO:0000259" key="2">
    <source>
        <dbReference type="Pfam" id="PF00248"/>
    </source>
</evidence>
<proteinExistence type="predicted"/>
<protein>
    <recommendedName>
        <fullName evidence="2">NADP-dependent oxidoreductase domain-containing protein</fullName>
    </recommendedName>
</protein>
<feature type="domain" description="NADP-dependent oxidoreductase" evidence="2">
    <location>
        <begin position="35"/>
        <end position="328"/>
    </location>
</feature>